<proteinExistence type="predicted"/>
<dbReference type="EMBL" id="JAAIKB010000016">
    <property type="protein sequence ID" value="NGM23548.1"/>
    <property type="molecule type" value="Genomic_DNA"/>
</dbReference>
<dbReference type="Proteomes" id="UP000475385">
    <property type="component" value="Unassembled WGS sequence"/>
</dbReference>
<dbReference type="RefSeq" id="WP_164697468.1">
    <property type="nucleotide sequence ID" value="NZ_JAAIKB010000016.1"/>
</dbReference>
<reference evidence="1 2" key="2">
    <citation type="submission" date="2020-03" db="EMBL/GenBank/DDBJ databases">
        <title>Roseomonas stagni sp. nov., isolated from pond water in Japan.</title>
        <authorList>
            <person name="Furuhata K."/>
            <person name="Miyamoto H."/>
            <person name="Goto K."/>
        </authorList>
    </citation>
    <scope>NUCLEOTIDE SEQUENCE [LARGE SCALE GENOMIC DNA]</scope>
    <source>
        <strain evidence="1 2">PeD5</strain>
    </source>
</reference>
<protein>
    <submittedName>
        <fullName evidence="1">Uncharacterized protein</fullName>
    </submittedName>
</protein>
<keyword evidence="2" id="KW-1185">Reference proteome</keyword>
<gene>
    <name evidence="1" type="ORF">G3576_26280</name>
</gene>
<organism evidence="1 2">
    <name type="scientific">Falsiroseomonas algicola</name>
    <dbReference type="NCBI Taxonomy" id="2716930"/>
    <lineage>
        <taxon>Bacteria</taxon>
        <taxon>Pseudomonadati</taxon>
        <taxon>Pseudomonadota</taxon>
        <taxon>Alphaproteobacteria</taxon>
        <taxon>Acetobacterales</taxon>
        <taxon>Roseomonadaceae</taxon>
        <taxon>Falsiroseomonas</taxon>
    </lineage>
</organism>
<evidence type="ECO:0000313" key="2">
    <source>
        <dbReference type="Proteomes" id="UP000475385"/>
    </source>
</evidence>
<sequence>MPANDVAPGFAQTLAGWKQGDAVVEAGLLFFHLADLSCPLTAASREEACIQPPEPSDPLAAVASSPQGLVVVTQTCDIVRNWDKRPYVEVSPLVRVDPHTLEEIRKARRPQYAYLPGLADKGLVADLDQTMTIEKAVLAPMTPVRVAGCVTDQDRREFSQALARKRQRPAFPNDFNSAATKLTGRIKEKHNKGTPEGEFARALSEIRVRAAPSWDAQEVRLTFYLILDRDLASECEGSPYALIRPNEQDYEQAKSWIVLFAANKKFVLDKDEPWRLCFLADLSAEEYVYSDRLDLDDLSAG</sequence>
<name>A0A6M1LSS4_9PROT</name>
<comment type="caution">
    <text evidence="1">The sequence shown here is derived from an EMBL/GenBank/DDBJ whole genome shotgun (WGS) entry which is preliminary data.</text>
</comment>
<reference evidence="1 2" key="1">
    <citation type="submission" date="2020-02" db="EMBL/GenBank/DDBJ databases">
        <authorList>
            <person name="Kim H.M."/>
            <person name="Jeon C.O."/>
        </authorList>
    </citation>
    <scope>NUCLEOTIDE SEQUENCE [LARGE SCALE GENOMIC DNA]</scope>
    <source>
        <strain evidence="1 2">PeD5</strain>
    </source>
</reference>
<evidence type="ECO:0000313" key="1">
    <source>
        <dbReference type="EMBL" id="NGM23548.1"/>
    </source>
</evidence>
<accession>A0A6M1LSS4</accession>
<dbReference type="AlphaFoldDB" id="A0A6M1LSS4"/>